<keyword evidence="4" id="KW-1185">Reference proteome</keyword>
<keyword evidence="1" id="KW-0812">Transmembrane</keyword>
<feature type="transmembrane region" description="Helical" evidence="1">
    <location>
        <begin position="82"/>
        <end position="102"/>
    </location>
</feature>
<dbReference type="InterPro" id="IPR000620">
    <property type="entry name" value="EamA_dom"/>
</dbReference>
<feature type="transmembrane region" description="Helical" evidence="1">
    <location>
        <begin position="108"/>
        <end position="126"/>
    </location>
</feature>
<feature type="transmembrane region" description="Helical" evidence="1">
    <location>
        <begin position="133"/>
        <end position="149"/>
    </location>
</feature>
<name>A0A7W8UER9_9HYPH</name>
<feature type="transmembrane region" description="Helical" evidence="1">
    <location>
        <begin position="53"/>
        <end position="70"/>
    </location>
</feature>
<keyword evidence="1" id="KW-0472">Membrane</keyword>
<comment type="caution">
    <text evidence="3">The sequence shown here is derived from an EMBL/GenBank/DDBJ whole genome shotgun (WGS) entry which is preliminary data.</text>
</comment>
<dbReference type="SUPFAM" id="SSF103481">
    <property type="entry name" value="Multidrug resistance efflux transporter EmrE"/>
    <property type="match status" value="2"/>
</dbReference>
<dbReference type="EMBL" id="JACHBK010000012">
    <property type="protein sequence ID" value="MBB5538031.1"/>
    <property type="molecule type" value="Genomic_DNA"/>
</dbReference>
<dbReference type="PANTHER" id="PTHR22911:SF103">
    <property type="entry name" value="BLR2811 PROTEIN"/>
    <property type="match status" value="1"/>
</dbReference>
<feature type="domain" description="EamA" evidence="2">
    <location>
        <begin position="162"/>
        <end position="297"/>
    </location>
</feature>
<dbReference type="AlphaFoldDB" id="A0A7W8UER9"/>
<evidence type="ECO:0000313" key="4">
    <source>
        <dbReference type="Proteomes" id="UP000585507"/>
    </source>
</evidence>
<dbReference type="GO" id="GO:0016020">
    <property type="term" value="C:membrane"/>
    <property type="evidence" value="ECO:0007669"/>
    <property type="project" value="InterPro"/>
</dbReference>
<feature type="transmembrane region" description="Helical" evidence="1">
    <location>
        <begin position="188"/>
        <end position="207"/>
    </location>
</feature>
<feature type="transmembrane region" description="Helical" evidence="1">
    <location>
        <begin position="155"/>
        <end position="176"/>
    </location>
</feature>
<evidence type="ECO:0000256" key="1">
    <source>
        <dbReference type="SAM" id="Phobius"/>
    </source>
</evidence>
<gene>
    <name evidence="3" type="ORF">GGD55_004752</name>
</gene>
<dbReference type="PANTHER" id="PTHR22911">
    <property type="entry name" value="ACYL-MALONYL CONDENSING ENZYME-RELATED"/>
    <property type="match status" value="1"/>
</dbReference>
<evidence type="ECO:0000259" key="2">
    <source>
        <dbReference type="Pfam" id="PF00892"/>
    </source>
</evidence>
<feature type="transmembrane region" description="Helical" evidence="1">
    <location>
        <begin position="281"/>
        <end position="299"/>
    </location>
</feature>
<evidence type="ECO:0000313" key="3">
    <source>
        <dbReference type="EMBL" id="MBB5538031.1"/>
    </source>
</evidence>
<feature type="transmembrane region" description="Helical" evidence="1">
    <location>
        <begin position="255"/>
        <end position="275"/>
    </location>
</feature>
<reference evidence="3 4" key="1">
    <citation type="submission" date="2020-08" db="EMBL/GenBank/DDBJ databases">
        <title>Genomic Encyclopedia of Type Strains, Phase IV (KMG-V): Genome sequencing to study the core and pangenomes of soil and plant-associated prokaryotes.</title>
        <authorList>
            <person name="Whitman W."/>
        </authorList>
    </citation>
    <scope>NUCLEOTIDE SEQUENCE [LARGE SCALE GENOMIC DNA]</scope>
    <source>
        <strain evidence="3 4">SEMIA 4084</strain>
    </source>
</reference>
<feature type="transmembrane region" description="Helical" evidence="1">
    <location>
        <begin position="12"/>
        <end position="33"/>
    </location>
</feature>
<protein>
    <submittedName>
        <fullName evidence="3">Drug/metabolite transporter (DMT)-like permease</fullName>
    </submittedName>
</protein>
<dbReference type="Pfam" id="PF00892">
    <property type="entry name" value="EamA"/>
    <property type="match status" value="2"/>
</dbReference>
<proteinExistence type="predicted"/>
<feature type="transmembrane region" description="Helical" evidence="1">
    <location>
        <begin position="227"/>
        <end position="248"/>
    </location>
</feature>
<dbReference type="Proteomes" id="UP000585507">
    <property type="component" value="Unassembled WGS sequence"/>
</dbReference>
<keyword evidence="1" id="KW-1133">Transmembrane helix</keyword>
<feature type="domain" description="EamA" evidence="2">
    <location>
        <begin position="16"/>
        <end position="149"/>
    </location>
</feature>
<sequence>MSTPSRITPATTVMQGLAIMLIAMIILPCMDAIAKYMAVYQGMSPGQVTFYRFFFQLVSVLPLLLTTGGLRALKPRRLWFNLLRGVLLAGAALLFFVSVKYMPLADVFAIYFVEPFILTCLSALILREKVGWRRWLAIVIGFGGAMIVIQPSFELFGLTSLLPVFCAFLFACYLLLNRIVGSADTPLAMQTIAGIGGSLFMIVIIAVGHSAGAADFVPSLPHSPLGWVLVIALGTISGYGHLLVVKAFQAAPVSLLAPFHYFEIITGTALGFLIFSEFPTASKWLGIAIIVGSGLFMIWRERQAGLLDNSLESDAV</sequence>
<accession>A0A7W8UER9</accession>
<dbReference type="InterPro" id="IPR037185">
    <property type="entry name" value="EmrE-like"/>
</dbReference>
<organism evidence="3 4">
    <name type="scientific">Rhizobium giardinii</name>
    <dbReference type="NCBI Taxonomy" id="56731"/>
    <lineage>
        <taxon>Bacteria</taxon>
        <taxon>Pseudomonadati</taxon>
        <taxon>Pseudomonadota</taxon>
        <taxon>Alphaproteobacteria</taxon>
        <taxon>Hyphomicrobiales</taxon>
        <taxon>Rhizobiaceae</taxon>
        <taxon>Rhizobium/Agrobacterium group</taxon>
        <taxon>Rhizobium</taxon>
    </lineage>
</organism>